<accession>A0A518EYL7</accession>
<comment type="cofactor">
    <cofactor evidence="1">
        <name>[4Fe-4S] cluster</name>
        <dbReference type="ChEBI" id="CHEBI:49883"/>
    </cofactor>
</comment>
<dbReference type="InterPro" id="IPR007197">
    <property type="entry name" value="rSAM"/>
</dbReference>
<dbReference type="InterPro" id="IPR023885">
    <property type="entry name" value="4Fe4S-binding_SPASM_dom"/>
</dbReference>
<dbReference type="RefSeq" id="WP_145203126.1">
    <property type="nucleotide sequence ID" value="NZ_CP036434.1"/>
</dbReference>
<keyword evidence="9" id="KW-1185">Reference proteome</keyword>
<dbReference type="Pfam" id="PF13186">
    <property type="entry name" value="SPASM"/>
    <property type="match status" value="1"/>
</dbReference>
<dbReference type="EMBL" id="CP036434">
    <property type="protein sequence ID" value="QDV09180.1"/>
    <property type="molecule type" value="Genomic_DNA"/>
</dbReference>
<dbReference type="GO" id="GO:0003824">
    <property type="term" value="F:catalytic activity"/>
    <property type="evidence" value="ECO:0007669"/>
    <property type="project" value="InterPro"/>
</dbReference>
<evidence type="ECO:0000256" key="6">
    <source>
        <dbReference type="ARBA" id="ARBA00023014"/>
    </source>
</evidence>
<organism evidence="8 9">
    <name type="scientific">Saltatorellus ferox</name>
    <dbReference type="NCBI Taxonomy" id="2528018"/>
    <lineage>
        <taxon>Bacteria</taxon>
        <taxon>Pseudomonadati</taxon>
        <taxon>Planctomycetota</taxon>
        <taxon>Planctomycetia</taxon>
        <taxon>Planctomycetia incertae sedis</taxon>
        <taxon>Saltatorellus</taxon>
    </lineage>
</organism>
<evidence type="ECO:0000256" key="5">
    <source>
        <dbReference type="ARBA" id="ARBA00023004"/>
    </source>
</evidence>
<gene>
    <name evidence="8" type="ORF">Poly30_47370</name>
</gene>
<dbReference type="SFLD" id="SFLDG01067">
    <property type="entry name" value="SPASM/twitch_domain_containing"/>
    <property type="match status" value="1"/>
</dbReference>
<keyword evidence="5" id="KW-0408">Iron</keyword>
<evidence type="ECO:0000256" key="2">
    <source>
        <dbReference type="ARBA" id="ARBA00022485"/>
    </source>
</evidence>
<evidence type="ECO:0000256" key="1">
    <source>
        <dbReference type="ARBA" id="ARBA00001966"/>
    </source>
</evidence>
<dbReference type="AlphaFoldDB" id="A0A518EYL7"/>
<reference evidence="8 9" key="1">
    <citation type="submission" date="2019-02" db="EMBL/GenBank/DDBJ databases">
        <title>Deep-cultivation of Planctomycetes and their phenomic and genomic characterization uncovers novel biology.</title>
        <authorList>
            <person name="Wiegand S."/>
            <person name="Jogler M."/>
            <person name="Boedeker C."/>
            <person name="Pinto D."/>
            <person name="Vollmers J."/>
            <person name="Rivas-Marin E."/>
            <person name="Kohn T."/>
            <person name="Peeters S.H."/>
            <person name="Heuer A."/>
            <person name="Rast P."/>
            <person name="Oberbeckmann S."/>
            <person name="Bunk B."/>
            <person name="Jeske O."/>
            <person name="Meyerdierks A."/>
            <person name="Storesund J.E."/>
            <person name="Kallscheuer N."/>
            <person name="Luecker S."/>
            <person name="Lage O.M."/>
            <person name="Pohl T."/>
            <person name="Merkel B.J."/>
            <person name="Hornburger P."/>
            <person name="Mueller R.-W."/>
            <person name="Bruemmer F."/>
            <person name="Labrenz M."/>
            <person name="Spormann A.M."/>
            <person name="Op den Camp H."/>
            <person name="Overmann J."/>
            <person name="Amann R."/>
            <person name="Jetten M.S.M."/>
            <person name="Mascher T."/>
            <person name="Medema M.H."/>
            <person name="Devos D.P."/>
            <person name="Kaster A.-K."/>
            <person name="Ovreas L."/>
            <person name="Rohde M."/>
            <person name="Galperin M.Y."/>
            <person name="Jogler C."/>
        </authorList>
    </citation>
    <scope>NUCLEOTIDE SEQUENCE [LARGE SCALE GENOMIC DNA]</scope>
    <source>
        <strain evidence="8 9">Poly30</strain>
    </source>
</reference>
<dbReference type="InterPro" id="IPR050377">
    <property type="entry name" value="Radical_SAM_PqqE_MftC-like"/>
</dbReference>
<dbReference type="SFLD" id="SFLDS00029">
    <property type="entry name" value="Radical_SAM"/>
    <property type="match status" value="1"/>
</dbReference>
<dbReference type="InterPro" id="IPR034391">
    <property type="entry name" value="AdoMet-like_SPASM_containing"/>
</dbReference>
<sequence length="385" mass="44912">MPRLRPLIRHARKHPRYFAHLALKKVQFAARYRWIREHGASDRARPDPLVVKLMLNWRCNLRCPMCMLWGDVGWVKSVQENHDADLPWEVVSKIFGRGLPRNASFILSGGEPLMYPHFGRLMGELKRHRHFAVTCTNGLLLDRFAEEMDGNPYPTFLISLDGHEQANDALRGKGVYRRVMANIETLQRLKRPPFIAIQFTVMPENVASITSFCEEMVALGVDWILLNPGWFISPKQADAYEHFMRDRFGVEAKTDRGYVREYDYDKEEFEAQLRAVRERRWPIQIGSHLHEPEWVTDFIDEPDKILGDRLCYKQWLRLDVLPDGKVPPCVQFPDYSVGDLRTESVDEVWQGEANRRFQKVITEESLPVCAKCDNLYLYGPRRAQG</sequence>
<dbReference type="PROSITE" id="PS51918">
    <property type="entry name" value="RADICAL_SAM"/>
    <property type="match status" value="1"/>
</dbReference>
<dbReference type="Gene3D" id="3.20.20.70">
    <property type="entry name" value="Aldolase class I"/>
    <property type="match status" value="1"/>
</dbReference>
<dbReference type="InterPro" id="IPR013785">
    <property type="entry name" value="Aldolase_TIM"/>
</dbReference>
<dbReference type="OrthoDB" id="7021155at2"/>
<evidence type="ECO:0000313" key="8">
    <source>
        <dbReference type="EMBL" id="QDV09180.1"/>
    </source>
</evidence>
<keyword evidence="4" id="KW-0479">Metal-binding</keyword>
<dbReference type="Proteomes" id="UP000320390">
    <property type="component" value="Chromosome"/>
</dbReference>
<dbReference type="SUPFAM" id="SSF102114">
    <property type="entry name" value="Radical SAM enzymes"/>
    <property type="match status" value="1"/>
</dbReference>
<keyword evidence="3" id="KW-0949">S-adenosyl-L-methionine</keyword>
<dbReference type="PANTHER" id="PTHR11228:SF7">
    <property type="entry name" value="PQQA PEPTIDE CYCLASE"/>
    <property type="match status" value="1"/>
</dbReference>
<dbReference type="PANTHER" id="PTHR11228">
    <property type="entry name" value="RADICAL SAM DOMAIN PROTEIN"/>
    <property type="match status" value="1"/>
</dbReference>
<dbReference type="GO" id="GO:0046872">
    <property type="term" value="F:metal ion binding"/>
    <property type="evidence" value="ECO:0007669"/>
    <property type="project" value="UniProtKB-KW"/>
</dbReference>
<proteinExistence type="predicted"/>
<dbReference type="SFLD" id="SFLDG01387">
    <property type="entry name" value="BtrN-like_SPASM_domain_contain"/>
    <property type="match status" value="1"/>
</dbReference>
<keyword evidence="2" id="KW-0004">4Fe-4S</keyword>
<evidence type="ECO:0000259" key="7">
    <source>
        <dbReference type="PROSITE" id="PS51918"/>
    </source>
</evidence>
<protein>
    <submittedName>
        <fullName evidence="8">Molybdenum cofactor biosynthesis protein A</fullName>
    </submittedName>
</protein>
<dbReference type="CDD" id="cd01335">
    <property type="entry name" value="Radical_SAM"/>
    <property type="match status" value="1"/>
</dbReference>
<name>A0A518EYL7_9BACT</name>
<dbReference type="CDD" id="cd21109">
    <property type="entry name" value="SPASM"/>
    <property type="match status" value="1"/>
</dbReference>
<feature type="domain" description="Radical SAM core" evidence="7">
    <location>
        <begin position="43"/>
        <end position="265"/>
    </location>
</feature>
<evidence type="ECO:0000256" key="3">
    <source>
        <dbReference type="ARBA" id="ARBA00022691"/>
    </source>
</evidence>
<dbReference type="InterPro" id="IPR058240">
    <property type="entry name" value="rSAM_sf"/>
</dbReference>
<dbReference type="Pfam" id="PF04055">
    <property type="entry name" value="Radical_SAM"/>
    <property type="match status" value="1"/>
</dbReference>
<dbReference type="GO" id="GO:0051536">
    <property type="term" value="F:iron-sulfur cluster binding"/>
    <property type="evidence" value="ECO:0007669"/>
    <property type="project" value="UniProtKB-KW"/>
</dbReference>
<keyword evidence="6" id="KW-0411">Iron-sulfur</keyword>
<evidence type="ECO:0000313" key="9">
    <source>
        <dbReference type="Proteomes" id="UP000320390"/>
    </source>
</evidence>
<evidence type="ECO:0000256" key="4">
    <source>
        <dbReference type="ARBA" id="ARBA00022723"/>
    </source>
</evidence>